<dbReference type="AlphaFoldDB" id="A0A1M7BQS3"/>
<dbReference type="Proteomes" id="UP000184191">
    <property type="component" value="Unassembled WGS sequence"/>
</dbReference>
<dbReference type="SUPFAM" id="SSF56059">
    <property type="entry name" value="Glutathione synthetase ATP-binding domain-like"/>
    <property type="match status" value="1"/>
</dbReference>
<feature type="domain" description="Pre ATP-grasp" evidence="1">
    <location>
        <begin position="59"/>
        <end position="149"/>
    </location>
</feature>
<keyword evidence="3" id="KW-1185">Reference proteome</keyword>
<organism evidence="2 3">
    <name type="scientific">Roseovarius marisflavi</name>
    <dbReference type="NCBI Taxonomy" id="1054996"/>
    <lineage>
        <taxon>Bacteria</taxon>
        <taxon>Pseudomonadati</taxon>
        <taxon>Pseudomonadota</taxon>
        <taxon>Alphaproteobacteria</taxon>
        <taxon>Rhodobacterales</taxon>
        <taxon>Roseobacteraceae</taxon>
        <taxon>Roseovarius</taxon>
    </lineage>
</organism>
<protein>
    <recommendedName>
        <fullName evidence="1">Pre ATP-grasp domain-containing protein</fullName>
    </recommendedName>
</protein>
<evidence type="ECO:0000259" key="1">
    <source>
        <dbReference type="Pfam" id="PF18604"/>
    </source>
</evidence>
<dbReference type="InterPro" id="IPR040754">
    <property type="entry name" value="PreAtp-grasp"/>
</dbReference>
<dbReference type="Pfam" id="PF18604">
    <property type="entry name" value="PreAtp-grasp"/>
    <property type="match status" value="1"/>
</dbReference>
<evidence type="ECO:0000313" key="3">
    <source>
        <dbReference type="Proteomes" id="UP000184191"/>
    </source>
</evidence>
<proteinExistence type="predicted"/>
<evidence type="ECO:0000313" key="2">
    <source>
        <dbReference type="EMBL" id="SHL57216.1"/>
    </source>
</evidence>
<accession>A0A1M7BQS3</accession>
<dbReference type="STRING" id="1054996.SAMN05444414_12034"/>
<gene>
    <name evidence="2" type="ORF">SAMN05444414_12034</name>
</gene>
<dbReference type="OrthoDB" id="233008at2"/>
<dbReference type="EMBL" id="FRBN01000020">
    <property type="protein sequence ID" value="SHL57216.1"/>
    <property type="molecule type" value="Genomic_DNA"/>
</dbReference>
<sequence length="465" mass="49828">MKDCATIAERLVADEPALLGSLDFGPFVRQGTGSGPSLLIGDQSEISLLRSGQETHLEYRMSHLARSNDIVLVRRRDTRFEDYLAGHLGLENLTFLEVHGPDILPVSKQALASSALIESLAETASRNGGLTLKSYLTTGNIWRLAKAIGEAAQQVVHVCGPSPRVTTRSNDKLWFSQLACAVLGRDATPPTMSAYGPAAAAALVSHISKRAAQVVVKVPDSAGSAGNVRVSSTFLAAKTLTEIRDFLLERLHATGWRDSYPVLVGVWDDNVVSTPSAQLWVPRPGDGKPIVEGIFEQTVMGEVAAFAGAARASLPEPILRRFHGESEQIAAVLQHIGYYGRCSFDAVLVAGKDGRDTIHWIECNGRWGGVSIPMTAAVASGDLRSFKGLLILQEKLNGKWIGTGELLERLDDLLYRRASPANGVILLSPPLATQGTVVNFMVVADTQATARALGDQAMSRLMSSA</sequence>
<name>A0A1M7BQS3_9RHOB</name>
<dbReference type="RefSeq" id="WP_073199430.1">
    <property type="nucleotide sequence ID" value="NZ_FRBN01000020.1"/>
</dbReference>
<reference evidence="3" key="1">
    <citation type="submission" date="2016-11" db="EMBL/GenBank/DDBJ databases">
        <authorList>
            <person name="Varghese N."/>
            <person name="Submissions S."/>
        </authorList>
    </citation>
    <scope>NUCLEOTIDE SEQUENCE [LARGE SCALE GENOMIC DNA]</scope>
    <source>
        <strain evidence="3">DSM 29327</strain>
    </source>
</reference>